<sequence length="69" mass="7766">MKKHPDTANIAEGRAYGNLHEYERERKRVFMTSVHTSVFLTSDYISAGHGSSSQPRKDPFFLLASGLSH</sequence>
<protein>
    <submittedName>
        <fullName evidence="1">Uncharacterized protein</fullName>
    </submittedName>
</protein>
<dbReference type="InParanoid" id="A0A1E1K1N0"/>
<keyword evidence="2" id="KW-1185">Reference proteome</keyword>
<comment type="caution">
    <text evidence="1">The sequence shown here is derived from an EMBL/GenBank/DDBJ whole genome shotgun (WGS) entry which is preliminary data.</text>
</comment>
<gene>
    <name evidence="1" type="ORF">RCO7_14233</name>
</gene>
<proteinExistence type="predicted"/>
<name>A0A1E1K1N0_9HELO</name>
<reference evidence="2" key="1">
    <citation type="submission" date="2016-03" db="EMBL/GenBank/DDBJ databases">
        <authorList>
            <person name="Ploux O."/>
        </authorList>
    </citation>
    <scope>NUCLEOTIDE SEQUENCE [LARGE SCALE GENOMIC DNA]</scope>
    <source>
        <strain evidence="2">UK7</strain>
    </source>
</reference>
<accession>A0A1E1K1N0</accession>
<evidence type="ECO:0000313" key="1">
    <source>
        <dbReference type="EMBL" id="CZS92047.1"/>
    </source>
</evidence>
<dbReference type="EMBL" id="FJUW01000005">
    <property type="protein sequence ID" value="CZS92047.1"/>
    <property type="molecule type" value="Genomic_DNA"/>
</dbReference>
<organism evidence="1 2">
    <name type="scientific">Rhynchosporium graminicola</name>
    <dbReference type="NCBI Taxonomy" id="2792576"/>
    <lineage>
        <taxon>Eukaryota</taxon>
        <taxon>Fungi</taxon>
        <taxon>Dikarya</taxon>
        <taxon>Ascomycota</taxon>
        <taxon>Pezizomycotina</taxon>
        <taxon>Leotiomycetes</taxon>
        <taxon>Helotiales</taxon>
        <taxon>Ploettnerulaceae</taxon>
        <taxon>Rhynchosporium</taxon>
    </lineage>
</organism>
<dbReference type="Proteomes" id="UP000178129">
    <property type="component" value="Unassembled WGS sequence"/>
</dbReference>
<dbReference type="AlphaFoldDB" id="A0A1E1K1N0"/>
<evidence type="ECO:0000313" key="2">
    <source>
        <dbReference type="Proteomes" id="UP000178129"/>
    </source>
</evidence>